<dbReference type="Proteomes" id="UP000001055">
    <property type="component" value="Unassembled WGS sequence"/>
</dbReference>
<protein>
    <submittedName>
        <fullName evidence="1">Uncharacterized protein</fullName>
    </submittedName>
</protein>
<evidence type="ECO:0000313" key="1">
    <source>
        <dbReference type="EMBL" id="EAT88302.1"/>
    </source>
</evidence>
<gene>
    <name evidence="1" type="ORF">SNOG_04542</name>
</gene>
<dbReference type="EMBL" id="CH445330">
    <property type="protein sequence ID" value="EAT88302.1"/>
    <property type="molecule type" value="Genomic_DNA"/>
</dbReference>
<dbReference type="InParanoid" id="Q0UUM2"/>
<accession>Q0UUM2</accession>
<dbReference type="AlphaFoldDB" id="Q0UUM2"/>
<proteinExistence type="predicted"/>
<dbReference type="GeneID" id="5971825"/>
<dbReference type="KEGG" id="pno:SNOG_04542"/>
<name>Q0UUM2_PHANO</name>
<evidence type="ECO:0000313" key="2">
    <source>
        <dbReference type="Proteomes" id="UP000001055"/>
    </source>
</evidence>
<reference evidence="2" key="1">
    <citation type="journal article" date="2007" name="Plant Cell">
        <title>Dothideomycete-plant interactions illuminated by genome sequencing and EST analysis of the wheat pathogen Stagonospora nodorum.</title>
        <authorList>
            <person name="Hane J.K."/>
            <person name="Lowe R.G."/>
            <person name="Solomon P.S."/>
            <person name="Tan K.C."/>
            <person name="Schoch C.L."/>
            <person name="Spatafora J.W."/>
            <person name="Crous P.W."/>
            <person name="Kodira C."/>
            <person name="Birren B.W."/>
            <person name="Galagan J.E."/>
            <person name="Torriani S.F."/>
            <person name="McDonald B.A."/>
            <person name="Oliver R.P."/>
        </authorList>
    </citation>
    <scope>NUCLEOTIDE SEQUENCE [LARGE SCALE GENOMIC DNA]</scope>
    <source>
        <strain evidence="2">SN15 / ATCC MYA-4574 / FGSC 10173</strain>
    </source>
</reference>
<sequence length="34" mass="3662">MAHIVIAYDGLWTIQALEVENAGTSMDWPAEDGG</sequence>
<dbReference type="RefSeq" id="XP_001794957.1">
    <property type="nucleotide sequence ID" value="XM_001794905.1"/>
</dbReference>
<organism evidence="1 2">
    <name type="scientific">Phaeosphaeria nodorum (strain SN15 / ATCC MYA-4574 / FGSC 10173)</name>
    <name type="common">Glume blotch fungus</name>
    <name type="synonym">Parastagonospora nodorum</name>
    <dbReference type="NCBI Taxonomy" id="321614"/>
    <lineage>
        <taxon>Eukaryota</taxon>
        <taxon>Fungi</taxon>
        <taxon>Dikarya</taxon>
        <taxon>Ascomycota</taxon>
        <taxon>Pezizomycotina</taxon>
        <taxon>Dothideomycetes</taxon>
        <taxon>Pleosporomycetidae</taxon>
        <taxon>Pleosporales</taxon>
        <taxon>Pleosporineae</taxon>
        <taxon>Phaeosphaeriaceae</taxon>
        <taxon>Parastagonospora</taxon>
    </lineage>
</organism>